<organism evidence="1 2">
    <name type="scientific">Paenibacillus popilliae ATCC 14706</name>
    <dbReference type="NCBI Taxonomy" id="1212764"/>
    <lineage>
        <taxon>Bacteria</taxon>
        <taxon>Bacillati</taxon>
        <taxon>Bacillota</taxon>
        <taxon>Bacilli</taxon>
        <taxon>Bacillales</taxon>
        <taxon>Paenibacillaceae</taxon>
        <taxon>Paenibacillus</taxon>
    </lineage>
</organism>
<keyword evidence="2" id="KW-1185">Reference proteome</keyword>
<comment type="caution">
    <text evidence="1">The sequence shown here is derived from an EMBL/GenBank/DDBJ whole genome shotgun (WGS) entry which is preliminary data.</text>
</comment>
<protein>
    <submittedName>
        <fullName evidence="1">Uncharacterized protein</fullName>
    </submittedName>
</protein>
<evidence type="ECO:0000313" key="1">
    <source>
        <dbReference type="EMBL" id="GAC43558.1"/>
    </source>
</evidence>
<dbReference type="Proteomes" id="UP000029453">
    <property type="component" value="Unassembled WGS sequence"/>
</dbReference>
<dbReference type="EMBL" id="BALG01000224">
    <property type="protein sequence ID" value="GAC43558.1"/>
    <property type="molecule type" value="Genomic_DNA"/>
</dbReference>
<proteinExistence type="predicted"/>
<sequence length="74" mass="8772">MKEILWKSLEKFFKKKATIADKDIYDYFEDIFGEYTGLAIASLLSDRNDDEYLTEDREYFMALRIASISIFIVI</sequence>
<evidence type="ECO:0000313" key="2">
    <source>
        <dbReference type="Proteomes" id="UP000029453"/>
    </source>
</evidence>
<gene>
    <name evidence="1" type="ORF">PPOP_2941</name>
</gene>
<dbReference type="RefSeq" id="WP_006287228.1">
    <property type="nucleotide sequence ID" value="NZ_BALG01000224.1"/>
</dbReference>
<dbReference type="AlphaFoldDB" id="M9M7A2"/>
<reference evidence="1 2" key="1">
    <citation type="submission" date="2012-10" db="EMBL/GenBank/DDBJ databases">
        <title>Draft Genome Sequence of Paenibacillus popilliae ATCC 14706T.</title>
        <authorList>
            <person name="Iiyama K."/>
            <person name="Mori K."/>
            <person name="Mon H."/>
            <person name="Chieda Y."/>
            <person name="Lee J.M."/>
            <person name="Kusakabe T."/>
            <person name="Tashiro K."/>
            <person name="Asano S."/>
            <person name="Yasunaga-Aoki C."/>
            <person name="Shimizu S."/>
        </authorList>
    </citation>
    <scope>NUCLEOTIDE SEQUENCE [LARGE SCALE GENOMIC DNA]</scope>
    <source>
        <strain evidence="1 2">ATCC 14706</strain>
    </source>
</reference>
<name>M9M7A2_PAEPP</name>
<accession>M9M7A2</accession>